<dbReference type="RefSeq" id="WP_115668498.1">
    <property type="nucleotide sequence ID" value="NZ_UEYP01000001.1"/>
</dbReference>
<dbReference type="AlphaFoldDB" id="A0A376AC92"/>
<dbReference type="STRING" id="1336235.GCA_000518785_01767"/>
<name>A0A376AC92_9HYPH</name>
<dbReference type="SUPFAM" id="SSF53335">
    <property type="entry name" value="S-adenosyl-L-methionine-dependent methyltransferases"/>
    <property type="match status" value="1"/>
</dbReference>
<evidence type="ECO:0000313" key="3">
    <source>
        <dbReference type="Proteomes" id="UP000254764"/>
    </source>
</evidence>
<dbReference type="Proteomes" id="UP000254764">
    <property type="component" value="Unassembled WGS sequence"/>
</dbReference>
<evidence type="ECO:0000313" key="2">
    <source>
        <dbReference type="EMBL" id="SSC65432.1"/>
    </source>
</evidence>
<gene>
    <name evidence="2" type="ORF">RHIZ70_1140</name>
</gene>
<accession>A0A376AC92</accession>
<feature type="domain" description="Methyltransferase FkbM" evidence="1">
    <location>
        <begin position="236"/>
        <end position="370"/>
    </location>
</feature>
<dbReference type="EMBL" id="UEYP01000001">
    <property type="protein sequence ID" value="SSC65432.1"/>
    <property type="molecule type" value="Genomic_DNA"/>
</dbReference>
<dbReference type="Pfam" id="PF05050">
    <property type="entry name" value="Methyltransf_21"/>
    <property type="match status" value="1"/>
</dbReference>
<keyword evidence="3" id="KW-1185">Reference proteome</keyword>
<protein>
    <recommendedName>
        <fullName evidence="1">Methyltransferase FkbM domain-containing protein</fullName>
    </recommendedName>
</protein>
<sequence>MIEAKQTGAQEPVAASPDRPAVIARAFGALPDRSSCLALLRAIADETCTPGPIAPRQPLALYGAGNLGRLARDHLRTVGEDFALVVDRNAEALAASGEWTGTRLVHPDAVDFGTKARAMLAVSIVTSPYAPLEAALAAAGWRDIVPFYDVAESFRDRHPLSNGWFADPFSDDDVQSIGAVLSAWDDDLSRAHHLQFIAWRRLRQEWSFDGAPVTIDDRFFIPQILDVLRPDERFLDAGAHHGSVTVRFIAETDGQFASILAVEPDGQSRTVLEQTLGGLTSDQRSRITVRDALLDSERRTVRFHDGLGYASQISPTGTSERATQTLDGLGAAPSFVKLHLEGGELAALKGAIATLRKYRPIIAATVYHDADGIQATPAWLMDNLDGYRFLFRLHSWCGTGAVVYAIPEERR</sequence>
<proteinExistence type="predicted"/>
<reference evidence="3" key="1">
    <citation type="submission" date="2018-07" db="EMBL/GenBank/DDBJ databases">
        <authorList>
            <person name="Peiro R."/>
            <person name="Begona"/>
            <person name="Cbmso G."/>
            <person name="Lopez M."/>
            <person name="Gonzalez S."/>
        </authorList>
    </citation>
    <scope>NUCLEOTIDE SEQUENCE [LARGE SCALE GENOMIC DNA]</scope>
</reference>
<dbReference type="InterPro" id="IPR029063">
    <property type="entry name" value="SAM-dependent_MTases_sf"/>
</dbReference>
<organism evidence="2 3">
    <name type="scientific">Ciceribacter selenitireducens ATCC BAA-1503</name>
    <dbReference type="NCBI Taxonomy" id="1336235"/>
    <lineage>
        <taxon>Bacteria</taxon>
        <taxon>Pseudomonadati</taxon>
        <taxon>Pseudomonadota</taxon>
        <taxon>Alphaproteobacteria</taxon>
        <taxon>Hyphomicrobiales</taxon>
        <taxon>Rhizobiaceae</taxon>
        <taxon>Ciceribacter</taxon>
    </lineage>
</organism>
<dbReference type="InterPro" id="IPR006342">
    <property type="entry name" value="FkbM_mtfrase"/>
</dbReference>
<evidence type="ECO:0000259" key="1">
    <source>
        <dbReference type="Pfam" id="PF05050"/>
    </source>
</evidence>
<dbReference type="OrthoDB" id="5329963at2"/>
<dbReference type="Gene3D" id="3.40.50.150">
    <property type="entry name" value="Vaccinia Virus protein VP39"/>
    <property type="match status" value="1"/>
</dbReference>